<gene>
    <name evidence="2" type="ORF">EMPG_14776</name>
</gene>
<accession>A0A0H1BFM9</accession>
<protein>
    <recommendedName>
        <fullName evidence="4">Secreted protein</fullName>
    </recommendedName>
</protein>
<sequence length="86" mass="10054">MALVLNRLAVLEWLLSATWALKLEQLHHFSLSHLAWYRTCEPPIEAILQMPQRLLRRQVLRTSCAQTSTQNMMKILQSTFQPSNHI</sequence>
<feature type="chain" id="PRO_5005199539" description="Secreted protein" evidence="1">
    <location>
        <begin position="21"/>
        <end position="86"/>
    </location>
</feature>
<dbReference type="AlphaFoldDB" id="A0A0H1BFM9"/>
<dbReference type="Proteomes" id="UP000053573">
    <property type="component" value="Unassembled WGS sequence"/>
</dbReference>
<evidence type="ECO:0000313" key="3">
    <source>
        <dbReference type="Proteomes" id="UP000053573"/>
    </source>
</evidence>
<evidence type="ECO:0008006" key="4">
    <source>
        <dbReference type="Google" id="ProtNLM"/>
    </source>
</evidence>
<evidence type="ECO:0000256" key="1">
    <source>
        <dbReference type="SAM" id="SignalP"/>
    </source>
</evidence>
<organism evidence="2 3">
    <name type="scientific">Blastomyces silverae</name>
    <dbReference type="NCBI Taxonomy" id="2060906"/>
    <lineage>
        <taxon>Eukaryota</taxon>
        <taxon>Fungi</taxon>
        <taxon>Dikarya</taxon>
        <taxon>Ascomycota</taxon>
        <taxon>Pezizomycotina</taxon>
        <taxon>Eurotiomycetes</taxon>
        <taxon>Eurotiomycetidae</taxon>
        <taxon>Onygenales</taxon>
        <taxon>Ajellomycetaceae</taxon>
        <taxon>Blastomyces</taxon>
    </lineage>
</organism>
<proteinExistence type="predicted"/>
<comment type="caution">
    <text evidence="2">The sequence shown here is derived from an EMBL/GenBank/DDBJ whole genome shotgun (WGS) entry which is preliminary data.</text>
</comment>
<keyword evidence="3" id="KW-1185">Reference proteome</keyword>
<feature type="signal peptide" evidence="1">
    <location>
        <begin position="1"/>
        <end position="20"/>
    </location>
</feature>
<dbReference type="EMBL" id="LDEV01002259">
    <property type="protein sequence ID" value="KLJ09802.1"/>
    <property type="molecule type" value="Genomic_DNA"/>
</dbReference>
<reference evidence="3" key="1">
    <citation type="journal article" date="2015" name="PLoS Genet.">
        <title>The dynamic genome and transcriptome of the human fungal pathogen Blastomyces and close relative Emmonsia.</title>
        <authorList>
            <person name="Munoz J.F."/>
            <person name="Gauthier G.M."/>
            <person name="Desjardins C.A."/>
            <person name="Gallo J.E."/>
            <person name="Holder J."/>
            <person name="Sullivan T.D."/>
            <person name="Marty A.J."/>
            <person name="Carmen J.C."/>
            <person name="Chen Z."/>
            <person name="Ding L."/>
            <person name="Gujja S."/>
            <person name="Magrini V."/>
            <person name="Misas E."/>
            <person name="Mitreva M."/>
            <person name="Priest M."/>
            <person name="Saif S."/>
            <person name="Whiston E.A."/>
            <person name="Young S."/>
            <person name="Zeng Q."/>
            <person name="Goldman W.E."/>
            <person name="Mardis E.R."/>
            <person name="Taylor J.W."/>
            <person name="McEwen J.G."/>
            <person name="Clay O.K."/>
            <person name="Klein B.S."/>
            <person name="Cuomo C.A."/>
        </authorList>
    </citation>
    <scope>NUCLEOTIDE SEQUENCE [LARGE SCALE GENOMIC DNA]</scope>
    <source>
        <strain evidence="3">UAMH 139</strain>
    </source>
</reference>
<name>A0A0H1BFM9_9EURO</name>
<evidence type="ECO:0000313" key="2">
    <source>
        <dbReference type="EMBL" id="KLJ09802.1"/>
    </source>
</evidence>
<keyword evidence="1" id="KW-0732">Signal</keyword>